<feature type="compositionally biased region" description="Low complexity" evidence="1">
    <location>
        <begin position="136"/>
        <end position="210"/>
    </location>
</feature>
<reference evidence="5 6" key="1">
    <citation type="submission" date="2019-12" db="EMBL/GenBank/DDBJ databases">
        <authorList>
            <person name="Floudas D."/>
            <person name="Bentzer J."/>
            <person name="Ahren D."/>
            <person name="Johansson T."/>
            <person name="Persson P."/>
            <person name="Tunlid A."/>
        </authorList>
    </citation>
    <scope>NUCLEOTIDE SEQUENCE [LARGE SCALE GENOMIC DNA]</scope>
    <source>
        <strain evidence="5 6">CBS 102.39</strain>
    </source>
</reference>
<dbReference type="GO" id="GO:0016236">
    <property type="term" value="P:macroautophagy"/>
    <property type="evidence" value="ECO:0007669"/>
    <property type="project" value="TreeGrafter"/>
</dbReference>
<feature type="compositionally biased region" description="Low complexity" evidence="1">
    <location>
        <begin position="660"/>
        <end position="710"/>
    </location>
</feature>
<dbReference type="Gene3D" id="2.30.180.10">
    <property type="entry name" value="FAS1 domain"/>
    <property type="match status" value="2"/>
</dbReference>
<dbReference type="InterPro" id="IPR036378">
    <property type="entry name" value="FAS1_dom_sf"/>
</dbReference>
<protein>
    <recommendedName>
        <fullName evidence="4">FAS1 domain-containing protein</fullName>
    </recommendedName>
</protein>
<feature type="compositionally biased region" description="Gly residues" evidence="1">
    <location>
        <begin position="466"/>
        <end position="497"/>
    </location>
</feature>
<feature type="compositionally biased region" description="Low complexity" evidence="1">
    <location>
        <begin position="350"/>
        <end position="359"/>
    </location>
</feature>
<feature type="compositionally biased region" description="Low complexity" evidence="1">
    <location>
        <begin position="371"/>
        <end position="435"/>
    </location>
</feature>
<dbReference type="InterPro" id="IPR050904">
    <property type="entry name" value="Adhesion/Biosynth-related"/>
</dbReference>
<feature type="domain" description="FAS1" evidence="4">
    <location>
        <begin position="503"/>
        <end position="611"/>
    </location>
</feature>
<proteinExistence type="predicted"/>
<dbReference type="GO" id="GO:0000329">
    <property type="term" value="C:fungal-type vacuole membrane"/>
    <property type="evidence" value="ECO:0007669"/>
    <property type="project" value="TreeGrafter"/>
</dbReference>
<feature type="compositionally biased region" description="Gly residues" evidence="1">
    <location>
        <begin position="360"/>
        <end position="370"/>
    </location>
</feature>
<dbReference type="Proteomes" id="UP000521872">
    <property type="component" value="Unassembled WGS sequence"/>
</dbReference>
<dbReference type="PANTHER" id="PTHR10900">
    <property type="entry name" value="PERIOSTIN-RELATED"/>
    <property type="match status" value="1"/>
</dbReference>
<keyword evidence="2" id="KW-0812">Transmembrane</keyword>
<gene>
    <name evidence="5" type="ORF">D9613_010262</name>
</gene>
<dbReference type="SUPFAM" id="SSF82153">
    <property type="entry name" value="FAS1 domain"/>
    <property type="match status" value="2"/>
</dbReference>
<evidence type="ECO:0000256" key="1">
    <source>
        <dbReference type="SAM" id="MobiDB-lite"/>
    </source>
</evidence>
<feature type="domain" description="FAS1" evidence="4">
    <location>
        <begin position="37"/>
        <end position="221"/>
    </location>
</feature>
<feature type="compositionally biased region" description="Low complexity" evidence="1">
    <location>
        <begin position="231"/>
        <end position="244"/>
    </location>
</feature>
<feature type="transmembrane region" description="Helical" evidence="2">
    <location>
        <begin position="756"/>
        <end position="774"/>
    </location>
</feature>
<evidence type="ECO:0000313" key="5">
    <source>
        <dbReference type="EMBL" id="KAF4609936.1"/>
    </source>
</evidence>
<dbReference type="PANTHER" id="PTHR10900:SF122">
    <property type="entry name" value="FAS1 DOMAIN-CONTAINING PROTEIN"/>
    <property type="match status" value="1"/>
</dbReference>
<dbReference type="SMART" id="SM00554">
    <property type="entry name" value="FAS1"/>
    <property type="match status" value="2"/>
</dbReference>
<keyword evidence="3" id="KW-0732">Signal</keyword>
<dbReference type="GO" id="GO:0005615">
    <property type="term" value="C:extracellular space"/>
    <property type="evidence" value="ECO:0007669"/>
    <property type="project" value="TreeGrafter"/>
</dbReference>
<name>A0A8H4QFX4_9AGAR</name>
<evidence type="ECO:0000313" key="6">
    <source>
        <dbReference type="Proteomes" id="UP000521872"/>
    </source>
</evidence>
<accession>A0A8H4QFX4</accession>
<feature type="region of interest" description="Disordered" evidence="1">
    <location>
        <begin position="226"/>
        <end position="254"/>
    </location>
</feature>
<evidence type="ECO:0000256" key="2">
    <source>
        <dbReference type="SAM" id="Phobius"/>
    </source>
</evidence>
<feature type="signal peptide" evidence="3">
    <location>
        <begin position="1"/>
        <end position="22"/>
    </location>
</feature>
<dbReference type="PROSITE" id="PS50213">
    <property type="entry name" value="FAS1"/>
    <property type="match status" value="2"/>
</dbReference>
<organism evidence="5 6">
    <name type="scientific">Agrocybe pediades</name>
    <dbReference type="NCBI Taxonomy" id="84607"/>
    <lineage>
        <taxon>Eukaryota</taxon>
        <taxon>Fungi</taxon>
        <taxon>Dikarya</taxon>
        <taxon>Basidiomycota</taxon>
        <taxon>Agaricomycotina</taxon>
        <taxon>Agaricomycetes</taxon>
        <taxon>Agaricomycetidae</taxon>
        <taxon>Agaricales</taxon>
        <taxon>Agaricineae</taxon>
        <taxon>Strophariaceae</taxon>
        <taxon>Agrocybe</taxon>
    </lineage>
</organism>
<comment type="caution">
    <text evidence="5">The sequence shown here is derived from an EMBL/GenBank/DDBJ whole genome shotgun (WGS) entry which is preliminary data.</text>
</comment>
<dbReference type="InterPro" id="IPR000782">
    <property type="entry name" value="FAS1_domain"/>
</dbReference>
<dbReference type="Pfam" id="PF02469">
    <property type="entry name" value="Fasciclin"/>
    <property type="match status" value="2"/>
</dbReference>
<feature type="region of interest" description="Disordered" evidence="1">
    <location>
        <begin position="121"/>
        <end position="210"/>
    </location>
</feature>
<evidence type="ECO:0000256" key="3">
    <source>
        <dbReference type="SAM" id="SignalP"/>
    </source>
</evidence>
<keyword evidence="2" id="KW-0472">Membrane</keyword>
<feature type="region of interest" description="Disordered" evidence="1">
    <location>
        <begin position="657"/>
        <end position="727"/>
    </location>
</feature>
<keyword evidence="2" id="KW-1133">Transmembrane helix</keyword>
<dbReference type="EMBL" id="JAACJL010000059">
    <property type="protein sequence ID" value="KAF4609936.1"/>
    <property type="molecule type" value="Genomic_DNA"/>
</dbReference>
<keyword evidence="6" id="KW-1185">Reference proteome</keyword>
<dbReference type="AlphaFoldDB" id="A0A8H4QFX4"/>
<evidence type="ECO:0000259" key="4">
    <source>
        <dbReference type="PROSITE" id="PS50213"/>
    </source>
</evidence>
<feature type="region of interest" description="Disordered" evidence="1">
    <location>
        <begin position="350"/>
        <end position="497"/>
    </location>
</feature>
<feature type="chain" id="PRO_5034966260" description="FAS1 domain-containing protein" evidence="3">
    <location>
        <begin position="23"/>
        <end position="775"/>
    </location>
</feature>
<sequence length="775" mass="77984">MRFTGLPLPLLLPLAAPLLAAAQDQNSNSSDSSSSSYSQECISALQSAGFTKLADTLTSINDTDQGRALWEQLSSGRNFTVFAPNDAAFQNVSSDISGNSTLLAEYLSYHFVQGDFTNSSYTNSSSSSGGGGAAGAGTSTVTESTTQSQSTSSGAAATSTATSTESSTQSTTETSTQTSTSTSTTSESTSTSTSTDTNTATSTATDTATSTAVVTTTAALFERLFGRQDQSGGNSSSSSNSSSSDNPQPYSGVYPNVTIGRTLLNASGLVNLEGNKSQVLVWTRSGQDGNVTIWNQADPNRQNITVTNGTRWNNLFINGITGVLIPPGNLTTALTAINATAAENLLTSVQVPGSQQGNPGIVGGGAGGGASTSTVTESTTQSQSGDSASQTSTITETSTQSYSKSSSSSSDSSSSAESTTTETATDTATDTGSVTAPATDNGWARTTGRWWQPRQTGGVFRRQDQSGGGDQDQGQGQGQGGAAEPGPGGAGNATGSGGVSALEALQQAKGITLFVPNNEAFTSEVNQTLQGLQDNGTESSNLIMNHYINGTSLYSTQMTNDTNATTAAGEPLTFSRNDTGLFVSSGNSTAQITRPDVLLNNGVAHVISGVLLVQGRDEEAASSAYQSATSQAAVPTTETAPIGAVGAGGMMSTVTAQPLQSSASSSAAASSSEMSSSSGSQSQSESESQSQSQTSSSAESTTTSTATSTQPPISSNGGGGGAQSTVTETAATTQSAFVIRGLKVRNSAGVSAMKGMGVWVLAMTSVVGGACLLVL</sequence>